<gene>
    <name evidence="1" type="ORF">GCM10009763_13600</name>
</gene>
<evidence type="ECO:0000313" key="2">
    <source>
        <dbReference type="Proteomes" id="UP001500350"/>
    </source>
</evidence>
<dbReference type="Proteomes" id="UP001500350">
    <property type="component" value="Unassembled WGS sequence"/>
</dbReference>
<sequence length="79" mass="9001">MHDLKALLICHVLDRTTWEILSEVETWATECRILRLSCTFLDWRGARSYAAAEWKSLTPGWGAKIRCALPVAHDTLLSC</sequence>
<keyword evidence="2" id="KW-1185">Reference proteome</keyword>
<proteinExistence type="predicted"/>
<protein>
    <submittedName>
        <fullName evidence="1">Uncharacterized protein</fullName>
    </submittedName>
</protein>
<organism evidence="1 2">
    <name type="scientific">Dermacoccus profundi</name>
    <dbReference type="NCBI Taxonomy" id="322602"/>
    <lineage>
        <taxon>Bacteria</taxon>
        <taxon>Bacillati</taxon>
        <taxon>Actinomycetota</taxon>
        <taxon>Actinomycetes</taxon>
        <taxon>Micrococcales</taxon>
        <taxon>Dermacoccaceae</taxon>
        <taxon>Dermacoccus</taxon>
    </lineage>
</organism>
<reference evidence="1 2" key="1">
    <citation type="journal article" date="2019" name="Int. J. Syst. Evol. Microbiol.">
        <title>The Global Catalogue of Microorganisms (GCM) 10K type strain sequencing project: providing services to taxonomists for standard genome sequencing and annotation.</title>
        <authorList>
            <consortium name="The Broad Institute Genomics Platform"/>
            <consortium name="The Broad Institute Genome Sequencing Center for Infectious Disease"/>
            <person name="Wu L."/>
            <person name="Ma J."/>
        </authorList>
    </citation>
    <scope>NUCLEOTIDE SEQUENCE [LARGE SCALE GENOMIC DNA]</scope>
    <source>
        <strain evidence="1 2">JCM 14589</strain>
    </source>
</reference>
<dbReference type="EMBL" id="BAAANW010000011">
    <property type="protein sequence ID" value="GAA1566589.1"/>
    <property type="molecule type" value="Genomic_DNA"/>
</dbReference>
<comment type="caution">
    <text evidence="1">The sequence shown here is derived from an EMBL/GenBank/DDBJ whole genome shotgun (WGS) entry which is preliminary data.</text>
</comment>
<name>A0ABN2CYC5_9MICO</name>
<accession>A0ABN2CYC5</accession>
<evidence type="ECO:0000313" key="1">
    <source>
        <dbReference type="EMBL" id="GAA1566589.1"/>
    </source>
</evidence>